<dbReference type="FunFam" id="3.30.930.10:FF:000003">
    <property type="entry name" value="Phenylalanine--tRNA ligase alpha subunit"/>
    <property type="match status" value="1"/>
</dbReference>
<evidence type="ECO:0000256" key="9">
    <source>
        <dbReference type="ARBA" id="ARBA00022842"/>
    </source>
</evidence>
<comment type="cofactor">
    <cofactor evidence="13">
        <name>Mg(2+)</name>
        <dbReference type="ChEBI" id="CHEBI:18420"/>
    </cofactor>
    <text evidence="13">Binds 2 magnesium ions per tetramer.</text>
</comment>
<dbReference type="InterPro" id="IPR002319">
    <property type="entry name" value="Phenylalanyl-tRNA_Synthase"/>
</dbReference>
<evidence type="ECO:0000256" key="7">
    <source>
        <dbReference type="ARBA" id="ARBA00022741"/>
    </source>
</evidence>
<keyword evidence="7 13" id="KW-0547">Nucleotide-binding</keyword>
<evidence type="ECO:0000256" key="4">
    <source>
        <dbReference type="ARBA" id="ARBA00022490"/>
    </source>
</evidence>
<dbReference type="Pfam" id="PF02912">
    <property type="entry name" value="Phe_tRNA-synt_N"/>
    <property type="match status" value="1"/>
</dbReference>
<evidence type="ECO:0000256" key="12">
    <source>
        <dbReference type="ARBA" id="ARBA00049255"/>
    </source>
</evidence>
<dbReference type="InterPro" id="IPR010978">
    <property type="entry name" value="tRNA-bd_arm"/>
</dbReference>
<dbReference type="Proteomes" id="UP000886785">
    <property type="component" value="Unassembled WGS sequence"/>
</dbReference>
<keyword evidence="10 13" id="KW-0648">Protein biosynthesis</keyword>
<dbReference type="Pfam" id="PF01409">
    <property type="entry name" value="tRNA-synt_2d"/>
    <property type="match status" value="1"/>
</dbReference>
<evidence type="ECO:0000256" key="5">
    <source>
        <dbReference type="ARBA" id="ARBA00022598"/>
    </source>
</evidence>
<sequence>MKEQLEAIRSRAAAELEQASDPQALEALRVKYLGKKGELTAILKQMGGLSAEERPVIGQLANEVRAFLEDVISRRAASLKAAELEKKLEAEKLDVTLPGTHREIGHKHPLTVVLDELKEIFIGMGFDIVEGPEVEYDYYNFEALNIPKNHPARDTQDTFYINDNILLRTQTSSVQVRVMEKQKPPIRVISPGRVYRSDAVDATHSPLFHQIEGLVVDKDVTFADLKGTLEIFVKQLYGEDSVVRFRPHHFPFTEPSAELDVQCFHCHGEGCRLCKGEGWIELLGCGMVHPKVLLGCNIDPEVYSGFAFGIGLERLVMRRYNIDDLRLFYENDVRFLKQF</sequence>
<dbReference type="HAMAP" id="MF_00281">
    <property type="entry name" value="Phe_tRNA_synth_alpha1"/>
    <property type="match status" value="1"/>
</dbReference>
<dbReference type="NCBIfam" id="TIGR00468">
    <property type="entry name" value="pheS"/>
    <property type="match status" value="1"/>
</dbReference>
<accession>A0A9D1J1Q7</accession>
<organism evidence="15 16">
    <name type="scientific">Candidatus Gallacutalibacter pullicola</name>
    <dbReference type="NCBI Taxonomy" id="2840830"/>
    <lineage>
        <taxon>Bacteria</taxon>
        <taxon>Bacillati</taxon>
        <taxon>Bacillota</taxon>
        <taxon>Clostridia</taxon>
        <taxon>Eubacteriales</taxon>
        <taxon>Candidatus Gallacutalibacter</taxon>
    </lineage>
</organism>
<evidence type="ECO:0000256" key="3">
    <source>
        <dbReference type="ARBA" id="ARBA00011209"/>
    </source>
</evidence>
<comment type="subcellular location">
    <subcellularLocation>
        <location evidence="1 13">Cytoplasm</location>
    </subcellularLocation>
</comment>
<keyword evidence="11 13" id="KW-0030">Aminoacyl-tRNA synthetase</keyword>
<gene>
    <name evidence="13 15" type="primary">pheS</name>
    <name evidence="15" type="ORF">IAA54_08505</name>
</gene>
<comment type="subunit">
    <text evidence="3 13">Tetramer of two alpha and two beta subunits.</text>
</comment>
<dbReference type="EC" id="6.1.1.20" evidence="13"/>
<dbReference type="GO" id="GO:0140096">
    <property type="term" value="F:catalytic activity, acting on a protein"/>
    <property type="evidence" value="ECO:0007669"/>
    <property type="project" value="UniProtKB-ARBA"/>
</dbReference>
<reference evidence="15" key="1">
    <citation type="submission" date="2020-10" db="EMBL/GenBank/DDBJ databases">
        <authorList>
            <person name="Gilroy R."/>
        </authorList>
    </citation>
    <scope>NUCLEOTIDE SEQUENCE</scope>
    <source>
        <strain evidence="15">ChiSjej1B19-7085</strain>
    </source>
</reference>
<evidence type="ECO:0000256" key="10">
    <source>
        <dbReference type="ARBA" id="ARBA00022917"/>
    </source>
</evidence>
<dbReference type="CDD" id="cd00496">
    <property type="entry name" value="PheRS_alpha_core"/>
    <property type="match status" value="1"/>
</dbReference>
<feature type="domain" description="Aminoacyl-transfer RNA synthetases class-II family profile" evidence="14">
    <location>
        <begin position="113"/>
        <end position="317"/>
    </location>
</feature>
<dbReference type="InterPro" id="IPR004529">
    <property type="entry name" value="Phe-tRNA-synth_IIc_asu"/>
</dbReference>
<protein>
    <recommendedName>
        <fullName evidence="13">Phenylalanine--tRNA ligase alpha subunit</fullName>
        <ecNumber evidence="13">6.1.1.20</ecNumber>
    </recommendedName>
    <alternativeName>
        <fullName evidence="13">Phenylalanyl-tRNA synthetase alpha subunit</fullName>
        <shortName evidence="13">PheRS</shortName>
    </alternativeName>
</protein>
<dbReference type="GO" id="GO:0005737">
    <property type="term" value="C:cytoplasm"/>
    <property type="evidence" value="ECO:0007669"/>
    <property type="project" value="UniProtKB-SubCell"/>
</dbReference>
<evidence type="ECO:0000313" key="15">
    <source>
        <dbReference type="EMBL" id="HIR57697.1"/>
    </source>
</evidence>
<dbReference type="AlphaFoldDB" id="A0A9D1J1Q7"/>
<dbReference type="GO" id="GO:0005524">
    <property type="term" value="F:ATP binding"/>
    <property type="evidence" value="ECO:0007669"/>
    <property type="project" value="UniProtKB-UniRule"/>
</dbReference>
<comment type="similarity">
    <text evidence="2 13">Belongs to the class-II aminoacyl-tRNA synthetase family. Phe-tRNA synthetase alpha subunit type 1 subfamily.</text>
</comment>
<dbReference type="GO" id="GO:0016740">
    <property type="term" value="F:transferase activity"/>
    <property type="evidence" value="ECO:0007669"/>
    <property type="project" value="UniProtKB-ARBA"/>
</dbReference>
<dbReference type="GO" id="GO:0000287">
    <property type="term" value="F:magnesium ion binding"/>
    <property type="evidence" value="ECO:0007669"/>
    <property type="project" value="UniProtKB-UniRule"/>
</dbReference>
<evidence type="ECO:0000313" key="16">
    <source>
        <dbReference type="Proteomes" id="UP000886785"/>
    </source>
</evidence>
<name>A0A9D1J1Q7_9FIRM</name>
<dbReference type="InterPro" id="IPR045864">
    <property type="entry name" value="aa-tRNA-synth_II/BPL/LPL"/>
</dbReference>
<keyword evidence="6 13" id="KW-0479">Metal-binding</keyword>
<evidence type="ECO:0000256" key="1">
    <source>
        <dbReference type="ARBA" id="ARBA00004496"/>
    </source>
</evidence>
<dbReference type="GO" id="GO:0000049">
    <property type="term" value="F:tRNA binding"/>
    <property type="evidence" value="ECO:0007669"/>
    <property type="project" value="InterPro"/>
</dbReference>
<evidence type="ECO:0000259" key="14">
    <source>
        <dbReference type="PROSITE" id="PS50862"/>
    </source>
</evidence>
<keyword evidence="5 13" id="KW-0436">Ligase</keyword>
<keyword evidence="9 13" id="KW-0460">Magnesium</keyword>
<dbReference type="PANTHER" id="PTHR11538">
    <property type="entry name" value="PHENYLALANYL-TRNA SYNTHETASE"/>
    <property type="match status" value="1"/>
</dbReference>
<evidence type="ECO:0000256" key="13">
    <source>
        <dbReference type="HAMAP-Rule" id="MF_00281"/>
    </source>
</evidence>
<dbReference type="PANTHER" id="PTHR11538:SF41">
    <property type="entry name" value="PHENYLALANINE--TRNA LIGASE, MITOCHONDRIAL"/>
    <property type="match status" value="1"/>
</dbReference>
<dbReference type="InterPro" id="IPR006195">
    <property type="entry name" value="aa-tRNA-synth_II"/>
</dbReference>
<keyword evidence="8 13" id="KW-0067">ATP-binding</keyword>
<dbReference type="SUPFAM" id="SSF55681">
    <property type="entry name" value="Class II aaRS and biotin synthetases"/>
    <property type="match status" value="1"/>
</dbReference>
<dbReference type="Gene3D" id="3.30.930.10">
    <property type="entry name" value="Bira Bifunctional Protein, Domain 2"/>
    <property type="match status" value="1"/>
</dbReference>
<evidence type="ECO:0000256" key="11">
    <source>
        <dbReference type="ARBA" id="ARBA00023146"/>
    </source>
</evidence>
<dbReference type="GO" id="GO:0004826">
    <property type="term" value="F:phenylalanine-tRNA ligase activity"/>
    <property type="evidence" value="ECO:0007669"/>
    <property type="project" value="UniProtKB-UniRule"/>
</dbReference>
<comment type="caution">
    <text evidence="15">The sequence shown here is derived from an EMBL/GenBank/DDBJ whole genome shotgun (WGS) entry which is preliminary data.</text>
</comment>
<proteinExistence type="inferred from homology"/>
<comment type="catalytic activity">
    <reaction evidence="12 13">
        <text>tRNA(Phe) + L-phenylalanine + ATP = L-phenylalanyl-tRNA(Phe) + AMP + diphosphate + H(+)</text>
        <dbReference type="Rhea" id="RHEA:19413"/>
        <dbReference type="Rhea" id="RHEA-COMP:9668"/>
        <dbReference type="Rhea" id="RHEA-COMP:9699"/>
        <dbReference type="ChEBI" id="CHEBI:15378"/>
        <dbReference type="ChEBI" id="CHEBI:30616"/>
        <dbReference type="ChEBI" id="CHEBI:33019"/>
        <dbReference type="ChEBI" id="CHEBI:58095"/>
        <dbReference type="ChEBI" id="CHEBI:78442"/>
        <dbReference type="ChEBI" id="CHEBI:78531"/>
        <dbReference type="ChEBI" id="CHEBI:456215"/>
        <dbReference type="EC" id="6.1.1.20"/>
    </reaction>
</comment>
<evidence type="ECO:0000256" key="2">
    <source>
        <dbReference type="ARBA" id="ARBA00010207"/>
    </source>
</evidence>
<evidence type="ECO:0000256" key="6">
    <source>
        <dbReference type="ARBA" id="ARBA00022723"/>
    </source>
</evidence>
<feature type="binding site" evidence="13">
    <location>
        <position position="254"/>
    </location>
    <ligand>
        <name>Mg(2+)</name>
        <dbReference type="ChEBI" id="CHEBI:18420"/>
        <note>shared with beta subunit</note>
    </ligand>
</feature>
<dbReference type="InterPro" id="IPR004188">
    <property type="entry name" value="Phe-tRNA_ligase_II_N"/>
</dbReference>
<dbReference type="GO" id="GO:0006432">
    <property type="term" value="P:phenylalanyl-tRNA aminoacylation"/>
    <property type="evidence" value="ECO:0007669"/>
    <property type="project" value="UniProtKB-UniRule"/>
</dbReference>
<dbReference type="InterPro" id="IPR022911">
    <property type="entry name" value="Phe_tRNA_ligase_alpha1_bac"/>
</dbReference>
<dbReference type="SUPFAM" id="SSF46589">
    <property type="entry name" value="tRNA-binding arm"/>
    <property type="match status" value="1"/>
</dbReference>
<keyword evidence="4 13" id="KW-0963">Cytoplasm</keyword>
<dbReference type="PROSITE" id="PS50862">
    <property type="entry name" value="AA_TRNA_LIGASE_II"/>
    <property type="match status" value="1"/>
</dbReference>
<dbReference type="EMBL" id="DVHF01000099">
    <property type="protein sequence ID" value="HIR57697.1"/>
    <property type="molecule type" value="Genomic_DNA"/>
</dbReference>
<evidence type="ECO:0000256" key="8">
    <source>
        <dbReference type="ARBA" id="ARBA00022840"/>
    </source>
</evidence>
<reference evidence="15" key="2">
    <citation type="journal article" date="2021" name="PeerJ">
        <title>Extensive microbial diversity within the chicken gut microbiome revealed by metagenomics and culture.</title>
        <authorList>
            <person name="Gilroy R."/>
            <person name="Ravi A."/>
            <person name="Getino M."/>
            <person name="Pursley I."/>
            <person name="Horton D.L."/>
            <person name="Alikhan N.F."/>
            <person name="Baker D."/>
            <person name="Gharbi K."/>
            <person name="Hall N."/>
            <person name="Watson M."/>
            <person name="Adriaenssens E.M."/>
            <person name="Foster-Nyarko E."/>
            <person name="Jarju S."/>
            <person name="Secka A."/>
            <person name="Antonio M."/>
            <person name="Oren A."/>
            <person name="Chaudhuri R.R."/>
            <person name="La Ragione R."/>
            <person name="Hildebrand F."/>
            <person name="Pallen M.J."/>
        </authorList>
    </citation>
    <scope>NUCLEOTIDE SEQUENCE</scope>
    <source>
        <strain evidence="15">ChiSjej1B19-7085</strain>
    </source>
</reference>